<name>A0A1R2ALA6_9CILI</name>
<dbReference type="Proteomes" id="UP000187209">
    <property type="component" value="Unassembled WGS sequence"/>
</dbReference>
<dbReference type="OrthoDB" id="2143434at2759"/>
<feature type="domain" description="AAA-ATPase-like" evidence="1">
    <location>
        <begin position="9"/>
        <end position="103"/>
    </location>
</feature>
<comment type="caution">
    <text evidence="2">The sequence shown here is derived from an EMBL/GenBank/DDBJ whole genome shotgun (WGS) entry which is preliminary data.</text>
</comment>
<protein>
    <recommendedName>
        <fullName evidence="1">AAA-ATPase-like domain-containing protein</fullName>
    </recommendedName>
</protein>
<dbReference type="Pfam" id="PF09820">
    <property type="entry name" value="AAA-ATPase_like"/>
    <property type="match status" value="1"/>
</dbReference>
<keyword evidence="3" id="KW-1185">Reference proteome</keyword>
<proteinExistence type="predicted"/>
<evidence type="ECO:0000313" key="3">
    <source>
        <dbReference type="Proteomes" id="UP000187209"/>
    </source>
</evidence>
<dbReference type="EMBL" id="MPUH01002254">
    <property type="protein sequence ID" value="OMJ65286.1"/>
    <property type="molecule type" value="Genomic_DNA"/>
</dbReference>
<reference evidence="2 3" key="1">
    <citation type="submission" date="2016-11" db="EMBL/GenBank/DDBJ databases">
        <title>The macronuclear genome of Stentor coeruleus: a giant cell with tiny introns.</title>
        <authorList>
            <person name="Slabodnick M."/>
            <person name="Ruby J.G."/>
            <person name="Reiff S.B."/>
            <person name="Swart E.C."/>
            <person name="Gosai S."/>
            <person name="Prabakaran S."/>
            <person name="Witkowska E."/>
            <person name="Larue G.E."/>
            <person name="Fisher S."/>
            <person name="Freeman R.M."/>
            <person name="Gunawardena J."/>
            <person name="Chu W."/>
            <person name="Stover N.A."/>
            <person name="Gregory B.D."/>
            <person name="Nowacki M."/>
            <person name="Derisi J."/>
            <person name="Roy S.W."/>
            <person name="Marshall W.F."/>
            <person name="Sood P."/>
        </authorList>
    </citation>
    <scope>NUCLEOTIDE SEQUENCE [LARGE SCALE GENOMIC DNA]</scope>
    <source>
        <strain evidence="2">WM001</strain>
    </source>
</reference>
<dbReference type="AlphaFoldDB" id="A0A1R2ALA6"/>
<evidence type="ECO:0000259" key="1">
    <source>
        <dbReference type="Pfam" id="PF09820"/>
    </source>
</evidence>
<dbReference type="PANTHER" id="PTHR34825">
    <property type="entry name" value="CONSERVED PROTEIN, WITH A WEAK D-GALACTARATE DEHYDRATASE/ALTRONATE HYDROLASE DOMAIN"/>
    <property type="match status" value="1"/>
</dbReference>
<organism evidence="2 3">
    <name type="scientific">Stentor coeruleus</name>
    <dbReference type="NCBI Taxonomy" id="5963"/>
    <lineage>
        <taxon>Eukaryota</taxon>
        <taxon>Sar</taxon>
        <taxon>Alveolata</taxon>
        <taxon>Ciliophora</taxon>
        <taxon>Postciliodesmatophora</taxon>
        <taxon>Heterotrichea</taxon>
        <taxon>Heterotrichida</taxon>
        <taxon>Stentoridae</taxon>
        <taxon>Stentor</taxon>
    </lineage>
</organism>
<accession>A0A1R2ALA6</accession>
<gene>
    <name evidence="2" type="ORF">SteCoe_38591</name>
</gene>
<evidence type="ECO:0000313" key="2">
    <source>
        <dbReference type="EMBL" id="OMJ65286.1"/>
    </source>
</evidence>
<dbReference type="InterPro" id="IPR018631">
    <property type="entry name" value="AAA-ATPase-like_dom"/>
</dbReference>
<sequence>MFLTSEYELMKKFLYKDSKNTINEIGLLLSHLITALHEHYNKKVVLLIDDYDKIITDLLLKKSPYFEDAVEIMKNLINPIKNNNKLLFTVFAGVTELAKENFFSDINHYYHDSVVDSSLSKYFGFTEAEIDIMLKEFIVKPNLSVKEIKNSVIKWYNGYNIGNETIYNPWSIIHCLFFIEFNSARPYKQYWIETGSTELIEEAITNVRTTDKIEELIKYGETEVNYEVPFTFEDIKTNEESLMLLLLHTGYITISKNSFQDS</sequence>
<dbReference type="PANTHER" id="PTHR34825:SF1">
    <property type="entry name" value="AAA-ATPASE-LIKE DOMAIN-CONTAINING PROTEIN"/>
    <property type="match status" value="1"/>
</dbReference>